<name>A0A926F825_9FIRM</name>
<dbReference type="AlphaFoldDB" id="A0A926F825"/>
<dbReference type="RefSeq" id="WP_178347273.1">
    <property type="nucleotide sequence ID" value="NZ_JACRTE010000003.1"/>
</dbReference>
<reference evidence="1" key="1">
    <citation type="submission" date="2020-08" db="EMBL/GenBank/DDBJ databases">
        <title>Genome public.</title>
        <authorList>
            <person name="Liu C."/>
            <person name="Sun Q."/>
        </authorList>
    </citation>
    <scope>NUCLEOTIDE SEQUENCE</scope>
    <source>
        <strain evidence="1">NSJ-50</strain>
    </source>
</reference>
<accession>A0A926F825</accession>
<protein>
    <submittedName>
        <fullName evidence="1">ATPase</fullName>
    </submittedName>
</protein>
<dbReference type="EMBL" id="JACRTE010000003">
    <property type="protein sequence ID" value="MBC8595958.1"/>
    <property type="molecule type" value="Genomic_DNA"/>
</dbReference>
<sequence>MDILELISELEEKIDSSLEIPLIKKAFVNKEELMNLVGDISLQLPDEVRMAKSIAEDRTRILADAQKQADLIIKNAEQKIISMVDEHEITKRANEQANEIIAKAQKNARDIRIGTLEYSDNLLSQLDNTLKAMGESVNKSRSDLRK</sequence>
<evidence type="ECO:0000313" key="1">
    <source>
        <dbReference type="EMBL" id="MBC8595958.1"/>
    </source>
</evidence>
<proteinExistence type="predicted"/>
<gene>
    <name evidence="1" type="ORF">H8706_03620</name>
</gene>
<keyword evidence="2" id="KW-1185">Reference proteome</keyword>
<comment type="caution">
    <text evidence="1">The sequence shown here is derived from an EMBL/GenBank/DDBJ whole genome shotgun (WGS) entry which is preliminary data.</text>
</comment>
<evidence type="ECO:0000313" key="2">
    <source>
        <dbReference type="Proteomes" id="UP000647416"/>
    </source>
</evidence>
<dbReference type="Proteomes" id="UP000647416">
    <property type="component" value="Unassembled WGS sequence"/>
</dbReference>
<organism evidence="1 2">
    <name type="scientific">Qingrenia yutianensis</name>
    <dbReference type="NCBI Taxonomy" id="2763676"/>
    <lineage>
        <taxon>Bacteria</taxon>
        <taxon>Bacillati</taxon>
        <taxon>Bacillota</taxon>
        <taxon>Clostridia</taxon>
        <taxon>Eubacteriales</taxon>
        <taxon>Oscillospiraceae</taxon>
        <taxon>Qingrenia</taxon>
    </lineage>
</organism>